<keyword evidence="3" id="KW-1185">Reference proteome</keyword>
<evidence type="ECO:0000256" key="1">
    <source>
        <dbReference type="SAM" id="MobiDB-lite"/>
    </source>
</evidence>
<dbReference type="EMBL" id="JAMKFB020000010">
    <property type="protein sequence ID" value="KAL0182958.1"/>
    <property type="molecule type" value="Genomic_DNA"/>
</dbReference>
<proteinExistence type="predicted"/>
<gene>
    <name evidence="2" type="ORF">M9458_022333</name>
</gene>
<comment type="caution">
    <text evidence="2">The sequence shown here is derived from an EMBL/GenBank/DDBJ whole genome shotgun (WGS) entry which is preliminary data.</text>
</comment>
<accession>A0ABD0QB87</accession>
<feature type="region of interest" description="Disordered" evidence="1">
    <location>
        <begin position="29"/>
        <end position="59"/>
    </location>
</feature>
<reference evidence="2 3" key="1">
    <citation type="submission" date="2024-05" db="EMBL/GenBank/DDBJ databases">
        <title>Genome sequencing and assembly of Indian major carp, Cirrhinus mrigala (Hamilton, 1822).</title>
        <authorList>
            <person name="Mohindra V."/>
            <person name="Chowdhury L.M."/>
            <person name="Lal K."/>
            <person name="Jena J.K."/>
        </authorList>
    </citation>
    <scope>NUCLEOTIDE SEQUENCE [LARGE SCALE GENOMIC DNA]</scope>
    <source>
        <strain evidence="2">CM1030</strain>
        <tissue evidence="2">Blood</tissue>
    </source>
</reference>
<name>A0ABD0QB87_CIRMR</name>
<evidence type="ECO:0000313" key="3">
    <source>
        <dbReference type="Proteomes" id="UP001529510"/>
    </source>
</evidence>
<feature type="non-terminal residue" evidence="2">
    <location>
        <position position="59"/>
    </location>
</feature>
<protein>
    <submittedName>
        <fullName evidence="2">Uncharacterized protein</fullName>
    </submittedName>
</protein>
<feature type="non-terminal residue" evidence="2">
    <location>
        <position position="1"/>
    </location>
</feature>
<feature type="compositionally biased region" description="Polar residues" evidence="1">
    <location>
        <begin position="32"/>
        <end position="50"/>
    </location>
</feature>
<dbReference type="AlphaFoldDB" id="A0ABD0QB87"/>
<evidence type="ECO:0000313" key="2">
    <source>
        <dbReference type="EMBL" id="KAL0182958.1"/>
    </source>
</evidence>
<organism evidence="2 3">
    <name type="scientific">Cirrhinus mrigala</name>
    <name type="common">Mrigala</name>
    <dbReference type="NCBI Taxonomy" id="683832"/>
    <lineage>
        <taxon>Eukaryota</taxon>
        <taxon>Metazoa</taxon>
        <taxon>Chordata</taxon>
        <taxon>Craniata</taxon>
        <taxon>Vertebrata</taxon>
        <taxon>Euteleostomi</taxon>
        <taxon>Actinopterygii</taxon>
        <taxon>Neopterygii</taxon>
        <taxon>Teleostei</taxon>
        <taxon>Ostariophysi</taxon>
        <taxon>Cypriniformes</taxon>
        <taxon>Cyprinidae</taxon>
        <taxon>Labeoninae</taxon>
        <taxon>Labeonini</taxon>
        <taxon>Cirrhinus</taxon>
    </lineage>
</organism>
<dbReference type="Proteomes" id="UP001529510">
    <property type="component" value="Unassembled WGS sequence"/>
</dbReference>
<sequence>FPDYGFYSGPGDQRGAPCSFADYATLGPHTGQMLQSEHVTSTCNSPSQHHPSPDHFKSS</sequence>